<name>A0A9W4XDB2_9PROT</name>
<dbReference type="EMBL" id="CAMXCS010000005">
    <property type="protein sequence ID" value="CAI3952792.1"/>
    <property type="molecule type" value="Genomic_DNA"/>
</dbReference>
<gene>
    <name evidence="3" type="ORF">R53529_LOCUS1809</name>
    <name evidence="2" type="ORF">R53530_LOCUS1370</name>
</gene>
<keyword evidence="5" id="KW-1185">Reference proteome</keyword>
<organism evidence="2 4">
    <name type="scientific">Commensalibacter communis</name>
    <dbReference type="NCBI Taxonomy" id="2972786"/>
    <lineage>
        <taxon>Bacteria</taxon>
        <taxon>Pseudomonadati</taxon>
        <taxon>Pseudomonadota</taxon>
        <taxon>Alphaproteobacteria</taxon>
        <taxon>Acetobacterales</taxon>
        <taxon>Acetobacteraceae</taxon>
    </lineage>
</organism>
<keyword evidence="1" id="KW-0732">Signal</keyword>
<dbReference type="Proteomes" id="UP001154259">
    <property type="component" value="Unassembled WGS sequence"/>
</dbReference>
<feature type="chain" id="PRO_5040859976" evidence="1">
    <location>
        <begin position="21"/>
        <end position="158"/>
    </location>
</feature>
<comment type="caution">
    <text evidence="2">The sequence shown here is derived from an EMBL/GenBank/DDBJ whole genome shotgun (WGS) entry which is preliminary data.</text>
</comment>
<evidence type="ECO:0000313" key="3">
    <source>
        <dbReference type="EMBL" id="CAI3952792.1"/>
    </source>
</evidence>
<feature type="signal peptide" evidence="1">
    <location>
        <begin position="1"/>
        <end position="20"/>
    </location>
</feature>
<evidence type="ECO:0000313" key="4">
    <source>
        <dbReference type="Proteomes" id="UP001154255"/>
    </source>
</evidence>
<evidence type="ECO:0000256" key="1">
    <source>
        <dbReference type="SAM" id="SignalP"/>
    </source>
</evidence>
<accession>A0A9W4XDB2</accession>
<evidence type="ECO:0000313" key="5">
    <source>
        <dbReference type="Proteomes" id="UP001154259"/>
    </source>
</evidence>
<proteinExistence type="predicted"/>
<protein>
    <submittedName>
        <fullName evidence="2">Uncharacterized protein</fullName>
    </submittedName>
</protein>
<dbReference type="EMBL" id="CAMXCM010000003">
    <property type="protein sequence ID" value="CAI3943369.1"/>
    <property type="molecule type" value="Genomic_DNA"/>
</dbReference>
<reference evidence="2" key="1">
    <citation type="submission" date="2022-10" db="EMBL/GenBank/DDBJ databases">
        <authorList>
            <person name="Botero Cardona J."/>
        </authorList>
    </citation>
    <scope>NUCLEOTIDE SEQUENCE</scope>
    <source>
        <strain evidence="2">LMG 31819</strain>
        <strain evidence="3">R-53529</strain>
    </source>
</reference>
<sequence length="158" mass="17486">MMKQFLLALTVLLLPISAKAQISSKQMSAQTAQRVIDRYAPIVCKKGLSGLIIDVQKCYKKTNINSSDIEICVAGDLILVMAIDGRQLPPDLDKSFINERAFEERIKKVADSPYFFGGQPAQHATDKGVGLFYYIGDGLAPYIDDNHPLQSLAQHCKK</sequence>
<dbReference type="RefSeq" id="WP_271790238.1">
    <property type="nucleotide sequence ID" value="NZ_CAMXCM010000003.1"/>
</dbReference>
<evidence type="ECO:0000313" key="2">
    <source>
        <dbReference type="EMBL" id="CAI3943369.1"/>
    </source>
</evidence>
<dbReference type="AlphaFoldDB" id="A0A9W4XDB2"/>
<dbReference type="Proteomes" id="UP001154255">
    <property type="component" value="Unassembled WGS sequence"/>
</dbReference>